<organism evidence="4 5">
    <name type="scientific">Mycolicibacterium komossense</name>
    <dbReference type="NCBI Taxonomy" id="1779"/>
    <lineage>
        <taxon>Bacteria</taxon>
        <taxon>Bacillati</taxon>
        <taxon>Actinomycetota</taxon>
        <taxon>Actinomycetes</taxon>
        <taxon>Mycobacteriales</taxon>
        <taxon>Mycobacteriaceae</taxon>
        <taxon>Mycolicibacterium</taxon>
    </lineage>
</organism>
<keyword evidence="5" id="KW-1185">Reference proteome</keyword>
<dbReference type="PANTHER" id="PTHR47585:SF1">
    <property type="entry name" value="DUF1446 DOMAIN-CONTAINING PROTEIN"/>
    <property type="match status" value="1"/>
</dbReference>
<dbReference type="InterPro" id="IPR056362">
    <property type="entry name" value="AtuA-like_ferredoxin_dom"/>
</dbReference>
<gene>
    <name evidence="4" type="ORF">H7J73_28615</name>
</gene>
<dbReference type="Proteomes" id="UP001526201">
    <property type="component" value="Unassembled WGS sequence"/>
</dbReference>
<evidence type="ECO:0000259" key="3">
    <source>
        <dbReference type="Pfam" id="PF23544"/>
    </source>
</evidence>
<dbReference type="InterPro" id="IPR010839">
    <property type="entry name" value="AtuA_N"/>
</dbReference>
<name>A0ABT3CK84_9MYCO</name>
<dbReference type="PANTHER" id="PTHR47585">
    <property type="match status" value="1"/>
</dbReference>
<feature type="region of interest" description="Disordered" evidence="1">
    <location>
        <begin position="588"/>
        <end position="612"/>
    </location>
</feature>
<sequence length="612" mass="65247">MSTARPVRIGNASAFYGDRLASMRLLLENSGGGDIDVITGDYLAELTMLILWKARQKDPSTGYARTFLTQFQQVFLDCAARGIKIVVNAGGLNPSGMAEQIRGIIADAGVDLKVAHVEGDDLIPRLAELRAAGLPFTHLDTGSTLDDAGVHPVSANAYLGGFGIAAGLRRGADVVVTGRVTDAALVVGVGAWWHDWARTDYDALAGAVAAGHIIECGPQACGGNYSQLAEIADRRYPGSPIAELAHDGSFVITKHNGTGGLVSPGTVTAQLLYEVSSPAYANPDVVAHFDSMSVTVDGPDRVLVAGTKGSAPPPTLKVAMNYIGGHRNTMTMVLTGLDIEDKAAWAVDELFEILGGRETFDDVDVQLLRYDQPEPTRLSEATAHLRVTVKDRDRKKVDRTFSDAVLELYVGGYPGFHTTTPPTSASEFGVYWPTLVPADEVEHVVVHADGSREVIAHNAETAVPVEPPPAIAPPPVDLGPTTRRPLGTVIAARSGDKGGNANVGVWTDTAERWDWLHTHLTADRFAELVPEAAGLVVRRYEFPNLRALNFVIVGFLGDGVASCTKTDPQAKGLGEYVRALSTHIPDKLVSQDTRGTDRRRPSSACGLPPRSY</sequence>
<dbReference type="EMBL" id="JACKTY010000048">
    <property type="protein sequence ID" value="MCV7229979.1"/>
    <property type="molecule type" value="Genomic_DNA"/>
</dbReference>
<dbReference type="RefSeq" id="WP_264071254.1">
    <property type="nucleotide sequence ID" value="NZ_JACKTY010000048.1"/>
</dbReference>
<evidence type="ECO:0000259" key="2">
    <source>
        <dbReference type="Pfam" id="PF07287"/>
    </source>
</evidence>
<dbReference type="Pfam" id="PF23544">
    <property type="entry name" value="AtuA_ferredoxin"/>
    <property type="match status" value="1"/>
</dbReference>
<protein>
    <submittedName>
        <fullName evidence="4">DUF1446 domain-containing protein</fullName>
    </submittedName>
</protein>
<accession>A0ABT3CK84</accession>
<dbReference type="Pfam" id="PF07287">
    <property type="entry name" value="AtuA"/>
    <property type="match status" value="1"/>
</dbReference>
<comment type="caution">
    <text evidence="4">The sequence shown here is derived from an EMBL/GenBank/DDBJ whole genome shotgun (WGS) entry which is preliminary data.</text>
</comment>
<feature type="domain" description="AtuA-like ferredoxin-fold" evidence="3">
    <location>
        <begin position="486"/>
        <end position="578"/>
    </location>
</feature>
<proteinExistence type="predicted"/>
<feature type="domain" description="Acyclic terpene utilisation N-terminal" evidence="2">
    <location>
        <begin position="7"/>
        <end position="446"/>
    </location>
</feature>
<evidence type="ECO:0000313" key="4">
    <source>
        <dbReference type="EMBL" id="MCV7229979.1"/>
    </source>
</evidence>
<evidence type="ECO:0000256" key="1">
    <source>
        <dbReference type="SAM" id="MobiDB-lite"/>
    </source>
</evidence>
<reference evidence="4 5" key="1">
    <citation type="journal article" date="2022" name="BMC Genomics">
        <title>Comparative genome analysis of mycobacteria focusing on tRNA and non-coding RNA.</title>
        <authorList>
            <person name="Behra P.R.K."/>
            <person name="Pettersson B.M.F."/>
            <person name="Ramesh M."/>
            <person name="Das S."/>
            <person name="Dasgupta S."/>
            <person name="Kirsebom L.A."/>
        </authorList>
    </citation>
    <scope>NUCLEOTIDE SEQUENCE [LARGE SCALE GENOMIC DNA]</scope>
    <source>
        <strain evidence="4 5">DSM 44078</strain>
    </source>
</reference>
<evidence type="ECO:0000313" key="5">
    <source>
        <dbReference type="Proteomes" id="UP001526201"/>
    </source>
</evidence>